<dbReference type="GO" id="GO:0015074">
    <property type="term" value="P:DNA integration"/>
    <property type="evidence" value="ECO:0007669"/>
    <property type="project" value="InterPro"/>
</dbReference>
<evidence type="ECO:0000259" key="2">
    <source>
        <dbReference type="PROSITE" id="PS51898"/>
    </source>
</evidence>
<dbReference type="Proteomes" id="UP000253529">
    <property type="component" value="Unassembled WGS sequence"/>
</dbReference>
<dbReference type="InterPro" id="IPR013762">
    <property type="entry name" value="Integrase-like_cat_sf"/>
</dbReference>
<dbReference type="InterPro" id="IPR002104">
    <property type="entry name" value="Integrase_catalytic"/>
</dbReference>
<evidence type="ECO:0000313" key="3">
    <source>
        <dbReference type="EMBL" id="RBP01082.1"/>
    </source>
</evidence>
<organism evidence="3 4">
    <name type="scientific">Roseiarcus fermentans</name>
    <dbReference type="NCBI Taxonomy" id="1473586"/>
    <lineage>
        <taxon>Bacteria</taxon>
        <taxon>Pseudomonadati</taxon>
        <taxon>Pseudomonadota</taxon>
        <taxon>Alphaproteobacteria</taxon>
        <taxon>Hyphomicrobiales</taxon>
        <taxon>Roseiarcaceae</taxon>
        <taxon>Roseiarcus</taxon>
    </lineage>
</organism>
<dbReference type="Pfam" id="PF00589">
    <property type="entry name" value="Phage_integrase"/>
    <property type="match status" value="1"/>
</dbReference>
<keyword evidence="4" id="KW-1185">Reference proteome</keyword>
<dbReference type="Gene3D" id="1.10.443.10">
    <property type="entry name" value="Intergrase catalytic core"/>
    <property type="match status" value="1"/>
</dbReference>
<dbReference type="SUPFAM" id="SSF56349">
    <property type="entry name" value="DNA breaking-rejoining enzymes"/>
    <property type="match status" value="1"/>
</dbReference>
<evidence type="ECO:0000313" key="4">
    <source>
        <dbReference type="Proteomes" id="UP000253529"/>
    </source>
</evidence>
<comment type="caution">
    <text evidence="3">The sequence shown here is derived from an EMBL/GenBank/DDBJ whole genome shotgun (WGS) entry which is preliminary data.</text>
</comment>
<keyword evidence="1" id="KW-0233">DNA recombination</keyword>
<dbReference type="GO" id="GO:0006310">
    <property type="term" value="P:DNA recombination"/>
    <property type="evidence" value="ECO:0007669"/>
    <property type="project" value="UniProtKB-KW"/>
</dbReference>
<dbReference type="OrthoDB" id="7216962at2"/>
<accession>A0A366EFB2</accession>
<dbReference type="AlphaFoldDB" id="A0A366EFB2"/>
<protein>
    <submittedName>
        <fullName evidence="3">Phage integrase family protein</fullName>
    </submittedName>
</protein>
<dbReference type="GO" id="GO:0003677">
    <property type="term" value="F:DNA binding"/>
    <property type="evidence" value="ECO:0007669"/>
    <property type="project" value="InterPro"/>
</dbReference>
<dbReference type="InterPro" id="IPR011010">
    <property type="entry name" value="DNA_brk_join_enz"/>
</dbReference>
<feature type="domain" description="Tyr recombinase" evidence="2">
    <location>
        <begin position="150"/>
        <end position="320"/>
    </location>
</feature>
<sequence length="334" mass="36542">MPYKLVEPKPGRSPHYRVRGTEFGVYLDRSAQTGDRRKARELLAAWRDEAHRLALSGAGAPAGRLTFAEAAISYMQSGRSRLFLAPLIAHFGETPVDAIGQAALDEAAAVLGPDRKPQTNNRLVYTPTLAILKHSGFRPIVARPPAPKAGRVVYLGQDEAFALLDAATATDARLGALMTFLLYCGPRLSEALRLQWRDVDLEARSAVIGITKNGLPIAVNLPTIVVTAMANLDRTKKRVFGLAKHGRLYAMLTTAEKRSGVALPPGSAFHVLRHTHAVWRRRQTGADTSALVATGLWKSHNAARVYEHFDVSEESRKSDLLPTPKRVKPVRKAK</sequence>
<evidence type="ECO:0000256" key="1">
    <source>
        <dbReference type="ARBA" id="ARBA00023172"/>
    </source>
</evidence>
<proteinExistence type="predicted"/>
<name>A0A366EFB2_9HYPH</name>
<gene>
    <name evidence="3" type="ORF">DFR50_15927</name>
</gene>
<reference evidence="3 4" key="1">
    <citation type="submission" date="2018-06" db="EMBL/GenBank/DDBJ databases">
        <title>Genomic Encyclopedia of Type Strains, Phase IV (KMG-IV): sequencing the most valuable type-strain genomes for metagenomic binning, comparative biology and taxonomic classification.</title>
        <authorList>
            <person name="Goeker M."/>
        </authorList>
    </citation>
    <scope>NUCLEOTIDE SEQUENCE [LARGE SCALE GENOMIC DNA]</scope>
    <source>
        <strain evidence="3 4">DSM 24875</strain>
    </source>
</reference>
<dbReference type="RefSeq" id="WP_113893957.1">
    <property type="nucleotide sequence ID" value="NZ_QNRK01000059.1"/>
</dbReference>
<dbReference type="PROSITE" id="PS51898">
    <property type="entry name" value="TYR_RECOMBINASE"/>
    <property type="match status" value="1"/>
</dbReference>
<dbReference type="EMBL" id="QNRK01000059">
    <property type="protein sequence ID" value="RBP01082.1"/>
    <property type="molecule type" value="Genomic_DNA"/>
</dbReference>